<keyword evidence="3" id="KW-1185">Reference proteome</keyword>
<dbReference type="STRING" id="306901.Q2GLZ6"/>
<evidence type="ECO:0000313" key="3">
    <source>
        <dbReference type="Proteomes" id="UP000001056"/>
    </source>
</evidence>
<dbReference type="OMA" id="DTHEHTV"/>
<sequence length="339" mass="38385">MLSRHIVRASPFRAAALPAARRLPLIQQRTFLPESMVGRKKMDEKYPDSDYPKLTAAEDPDMNGGFINPPRIKRQFRDPHADWWDKQERRNFGEPVHEDHDILGIFSTWEYTWVSPGKGLFQIGVFVAAFLAVCYGVKLTYADRKSYPREFEGGLERELGGAGAMRVDAEFTKTGELERLRFPHFRRELLFQNHWRPGDDIGRIKIVISEGFPRDSLSAPIERVKNVVAFSFQHAPLEILENNAIAWPNQSMWQCAAFNPAVPVPAYHLDDGPSSHAHSPRRKPAPLRHLKNQGFSGPALTNVVFPGHAGGLLDDSALQMSYLDDNVDTHEHTVSRPVC</sequence>
<organism evidence="2 3">
    <name type="scientific">Chaetomium globosum (strain ATCC 6205 / CBS 148.51 / DSM 1962 / NBRC 6347 / NRRL 1970)</name>
    <name type="common">Soil fungus</name>
    <dbReference type="NCBI Taxonomy" id="306901"/>
    <lineage>
        <taxon>Eukaryota</taxon>
        <taxon>Fungi</taxon>
        <taxon>Dikarya</taxon>
        <taxon>Ascomycota</taxon>
        <taxon>Pezizomycotina</taxon>
        <taxon>Sordariomycetes</taxon>
        <taxon>Sordariomycetidae</taxon>
        <taxon>Sordariales</taxon>
        <taxon>Chaetomiaceae</taxon>
        <taxon>Chaetomium</taxon>
    </lineage>
</organism>
<protein>
    <submittedName>
        <fullName evidence="2">Uncharacterized protein</fullName>
    </submittedName>
</protein>
<dbReference type="PANTHER" id="PTHR12840:SF1">
    <property type="entry name" value="NADH DEHYDROGENASE [UBIQUINONE] 1 BETA SUBCOMPLEX SUBUNIT 8, MITOCHONDRIAL"/>
    <property type="match status" value="1"/>
</dbReference>
<dbReference type="AlphaFoldDB" id="Q2GLZ6"/>
<dbReference type="RefSeq" id="XP_001230236.1">
    <property type="nucleotide sequence ID" value="XM_001230235.1"/>
</dbReference>
<feature type="compositionally biased region" description="Basic residues" evidence="1">
    <location>
        <begin position="278"/>
        <end position="291"/>
    </location>
</feature>
<gene>
    <name evidence="2" type="ORF">CHGG_11060</name>
</gene>
<dbReference type="EMBL" id="CH408038">
    <property type="protein sequence ID" value="EAQ82884.1"/>
    <property type="molecule type" value="Genomic_DNA"/>
</dbReference>
<reference evidence="3" key="1">
    <citation type="journal article" date="2015" name="Genome Announc.">
        <title>Draft genome sequence of the cellulolytic fungus Chaetomium globosum.</title>
        <authorList>
            <person name="Cuomo C.A."/>
            <person name="Untereiner W.A."/>
            <person name="Ma L.-J."/>
            <person name="Grabherr M."/>
            <person name="Birren B.W."/>
        </authorList>
    </citation>
    <scope>NUCLEOTIDE SEQUENCE [LARGE SCALE GENOMIC DNA]</scope>
    <source>
        <strain evidence="3">ATCC 6205 / CBS 148.51 / DSM 1962 / NBRC 6347 / NRRL 1970</strain>
    </source>
</reference>
<evidence type="ECO:0000256" key="1">
    <source>
        <dbReference type="SAM" id="MobiDB-lite"/>
    </source>
</evidence>
<dbReference type="GeneID" id="4397367"/>
<dbReference type="GO" id="GO:0005739">
    <property type="term" value="C:mitochondrion"/>
    <property type="evidence" value="ECO:0007669"/>
    <property type="project" value="InterPro"/>
</dbReference>
<evidence type="ECO:0000313" key="2">
    <source>
        <dbReference type="EMBL" id="EAQ82884.1"/>
    </source>
</evidence>
<dbReference type="eggNOG" id="ENOG502S52G">
    <property type="taxonomic scope" value="Eukaryota"/>
</dbReference>
<dbReference type="PANTHER" id="PTHR12840">
    <property type="entry name" value="NADH-UBIQUINONE OXIDOREDUCTASE ASHI SUBUNIT"/>
    <property type="match status" value="1"/>
</dbReference>
<dbReference type="HOGENOM" id="CLU_818902_0_0_1"/>
<proteinExistence type="predicted"/>
<dbReference type="InterPro" id="IPR008699">
    <property type="entry name" value="NDUFB8"/>
</dbReference>
<accession>Q2GLZ6</accession>
<dbReference type="Proteomes" id="UP000001056">
    <property type="component" value="Unassembled WGS sequence"/>
</dbReference>
<dbReference type="Pfam" id="PF05821">
    <property type="entry name" value="NDUF_B8"/>
    <property type="match status" value="1"/>
</dbReference>
<feature type="region of interest" description="Disordered" evidence="1">
    <location>
        <begin position="269"/>
        <end position="292"/>
    </location>
</feature>
<dbReference type="VEuPathDB" id="FungiDB:CHGG_11060"/>
<name>Q2GLZ6_CHAGB</name>
<dbReference type="InParanoid" id="Q2GLZ6"/>
<dbReference type="OrthoDB" id="2014058at2759"/>